<comment type="caution">
    <text evidence="2">The sequence shown here is derived from an EMBL/GenBank/DDBJ whole genome shotgun (WGS) entry which is preliminary data.</text>
</comment>
<protein>
    <submittedName>
        <fullName evidence="2">Uncharacterized protein</fullName>
    </submittedName>
</protein>
<keyword evidence="3" id="KW-1185">Reference proteome</keyword>
<dbReference type="AlphaFoldDB" id="A0A4Y8UIT8"/>
<proteinExistence type="predicted"/>
<dbReference type="EMBL" id="SPIA01000002">
    <property type="protein sequence ID" value="TFH68061.1"/>
    <property type="molecule type" value="Genomic_DNA"/>
</dbReference>
<name>A0A4Y8UIT8_9GAMM</name>
<evidence type="ECO:0000313" key="3">
    <source>
        <dbReference type="Proteomes" id="UP000298133"/>
    </source>
</evidence>
<sequence length="225" mass="24870">MPLNRRLCGTALLATVALWVLFLIGRWSALPAVVVAEPPSAASDLVALQLQRAQLDAEVAEQALELLRIDLVTLRSELEAANEELALYRQMLGVESLPEGLSVSEFAVWPLPQAGSFGYRWVLMQNNKQRESLVVKSRLSLSGTVAGEPRTLGFGELGDVEEAALRVRYFTIARGTVQLPAGFEPDQLHVQLRYSWLKQPQYEASFAWQQLLQQQAVAEPSAISD</sequence>
<feature type="coiled-coil region" evidence="1">
    <location>
        <begin position="45"/>
        <end position="91"/>
    </location>
</feature>
<dbReference type="Proteomes" id="UP000298133">
    <property type="component" value="Unassembled WGS sequence"/>
</dbReference>
<organism evidence="2 3">
    <name type="scientific">Gammaproteobacteria bacterium LSUCC0057</name>
    <dbReference type="NCBI Taxonomy" id="2559237"/>
    <lineage>
        <taxon>Bacteria</taxon>
        <taxon>Pseudomonadati</taxon>
        <taxon>Pseudomonadota</taxon>
        <taxon>Gammaproteobacteria</taxon>
        <taxon>Cellvibrionales</taxon>
        <taxon>Porticoccaceae</taxon>
        <taxon>SAR92 clade</taxon>
    </lineage>
</organism>
<dbReference type="OrthoDB" id="7056878at2"/>
<reference evidence="2 3" key="1">
    <citation type="submission" date="2019-03" db="EMBL/GenBank/DDBJ databases">
        <title>Draft genome of Gammaproteobacteria bacterium LSUCC0057, a member of the SAR92 clade.</title>
        <authorList>
            <person name="Lanclos V.C."/>
            <person name="Doiron C."/>
            <person name="Henson M.W."/>
            <person name="Thrash J.C."/>
        </authorList>
    </citation>
    <scope>NUCLEOTIDE SEQUENCE [LARGE SCALE GENOMIC DNA]</scope>
    <source>
        <strain evidence="2 3">LSUCC0057</strain>
    </source>
</reference>
<dbReference type="InterPro" id="IPR046703">
    <property type="entry name" value="DUF6776"/>
</dbReference>
<accession>A0A4Y8UIT8</accession>
<dbReference type="Pfam" id="PF20567">
    <property type="entry name" value="DUF6776"/>
    <property type="match status" value="1"/>
</dbReference>
<evidence type="ECO:0000313" key="2">
    <source>
        <dbReference type="EMBL" id="TFH68061.1"/>
    </source>
</evidence>
<keyword evidence="1" id="KW-0175">Coiled coil</keyword>
<evidence type="ECO:0000256" key="1">
    <source>
        <dbReference type="SAM" id="Coils"/>
    </source>
</evidence>
<gene>
    <name evidence="2" type="ORF">E3W66_07400</name>
</gene>